<feature type="compositionally biased region" description="Basic residues" evidence="1">
    <location>
        <begin position="302"/>
        <end position="326"/>
    </location>
</feature>
<dbReference type="GO" id="GO:0016579">
    <property type="term" value="P:protein deubiquitination"/>
    <property type="evidence" value="ECO:0007669"/>
    <property type="project" value="TreeGrafter"/>
</dbReference>
<sequence>MTTDPEYPVLASQGLYAADIVGDGNCLFRALSDQLYGDESRHKGLRKAIVKYMEVHSEYFRPFVEGVHRRRDGWVAYLRRMARERTYGDNLEIVACSRLYKVDVAIYQPTFCYVIEGRSYADVDDAESDKELSSSEEILQSASLESTSTQRVHIAYHTWEHYSSVRNLDGPHTGLPKVRVTAHSASARPAWEVTVLQKSLPRPLSDMKAREALERYQTVEAAIEKLLEQESEQEMAAHFGIAGPGESGRGHGRDNEDDDDDEDDYNDSFQNQNHFNDNDEDYDSASRRPTPDSDDTPPSSRTRNKRREKQQKRLELRRRRAAARSQRKAEQMMDSAATTPGSSGMDTPPIKEVFI</sequence>
<dbReference type="Gene3D" id="3.90.70.80">
    <property type="match status" value="1"/>
</dbReference>
<dbReference type="EMBL" id="KV453842">
    <property type="protein sequence ID" value="ODV91410.1"/>
    <property type="molecule type" value="Genomic_DNA"/>
</dbReference>
<dbReference type="AlphaFoldDB" id="A0A1E4TI18"/>
<protein>
    <recommendedName>
        <fullName evidence="2">OTU domain-containing protein</fullName>
    </recommendedName>
</protein>
<dbReference type="OrthoDB" id="4095972at2759"/>
<dbReference type="PANTHER" id="PTHR12419">
    <property type="entry name" value="OTU DOMAIN CONTAINING PROTEIN"/>
    <property type="match status" value="1"/>
</dbReference>
<dbReference type="InterPro" id="IPR038765">
    <property type="entry name" value="Papain-like_cys_pep_sf"/>
</dbReference>
<evidence type="ECO:0000259" key="2">
    <source>
        <dbReference type="PROSITE" id="PS50802"/>
    </source>
</evidence>
<name>A0A1E4TI18_9ASCO</name>
<dbReference type="PROSITE" id="PS50802">
    <property type="entry name" value="OTU"/>
    <property type="match status" value="1"/>
</dbReference>
<dbReference type="SUPFAM" id="SSF54001">
    <property type="entry name" value="Cysteine proteinases"/>
    <property type="match status" value="1"/>
</dbReference>
<feature type="compositionally biased region" description="Polar residues" evidence="1">
    <location>
        <begin position="336"/>
        <end position="345"/>
    </location>
</feature>
<evidence type="ECO:0000313" key="3">
    <source>
        <dbReference type="EMBL" id="ODV91410.1"/>
    </source>
</evidence>
<feature type="domain" description="OTU" evidence="2">
    <location>
        <begin position="15"/>
        <end position="168"/>
    </location>
</feature>
<accession>A0A1E4TI18</accession>
<dbReference type="CDD" id="cd22756">
    <property type="entry name" value="OTU_OTUD3-like"/>
    <property type="match status" value="1"/>
</dbReference>
<feature type="region of interest" description="Disordered" evidence="1">
    <location>
        <begin position="240"/>
        <end position="355"/>
    </location>
</feature>
<evidence type="ECO:0000256" key="1">
    <source>
        <dbReference type="SAM" id="MobiDB-lite"/>
    </source>
</evidence>
<dbReference type="Proteomes" id="UP000095023">
    <property type="component" value="Unassembled WGS sequence"/>
</dbReference>
<reference evidence="4" key="1">
    <citation type="submission" date="2016-02" db="EMBL/GenBank/DDBJ databases">
        <title>Comparative genomics of biotechnologically important yeasts.</title>
        <authorList>
            <consortium name="DOE Joint Genome Institute"/>
            <person name="Riley R."/>
            <person name="Haridas S."/>
            <person name="Wolfe K.H."/>
            <person name="Lopes M.R."/>
            <person name="Hittinger C.T."/>
            <person name="Goker M."/>
            <person name="Salamov A."/>
            <person name="Wisecaver J."/>
            <person name="Long T.M."/>
            <person name="Aerts A.L."/>
            <person name="Barry K."/>
            <person name="Choi C."/>
            <person name="Clum A."/>
            <person name="Coughlan A.Y."/>
            <person name="Deshpande S."/>
            <person name="Douglass A.P."/>
            <person name="Hanson S.J."/>
            <person name="Klenk H.-P."/>
            <person name="Labutti K."/>
            <person name="Lapidus A."/>
            <person name="Lindquist E."/>
            <person name="Lipzen A."/>
            <person name="Meier-Kolthoff J.P."/>
            <person name="Ohm R.A."/>
            <person name="Otillar R.P."/>
            <person name="Pangilinan J."/>
            <person name="Peng Y."/>
            <person name="Rokas A."/>
            <person name="Rosa C.A."/>
            <person name="Scheuner C."/>
            <person name="Sibirny A.A."/>
            <person name="Slot J.C."/>
            <person name="Stielow J.B."/>
            <person name="Sun H."/>
            <person name="Kurtzman C.P."/>
            <person name="Blackwell M."/>
            <person name="Jeffries T.W."/>
            <person name="Grigoriev I.V."/>
        </authorList>
    </citation>
    <scope>NUCLEOTIDE SEQUENCE [LARGE SCALE GENOMIC DNA]</scope>
    <source>
        <strain evidence="4">NRRL Y-17796</strain>
    </source>
</reference>
<organism evidence="3 4">
    <name type="scientific">Tortispora caseinolytica NRRL Y-17796</name>
    <dbReference type="NCBI Taxonomy" id="767744"/>
    <lineage>
        <taxon>Eukaryota</taxon>
        <taxon>Fungi</taxon>
        <taxon>Dikarya</taxon>
        <taxon>Ascomycota</taxon>
        <taxon>Saccharomycotina</taxon>
        <taxon>Trigonopsidomycetes</taxon>
        <taxon>Trigonopsidales</taxon>
        <taxon>Trigonopsidaceae</taxon>
        <taxon>Tortispora</taxon>
    </lineage>
</organism>
<dbReference type="InterPro" id="IPR003323">
    <property type="entry name" value="OTU_dom"/>
</dbReference>
<proteinExistence type="predicted"/>
<dbReference type="InterPro" id="IPR050704">
    <property type="entry name" value="Peptidase_C85-like"/>
</dbReference>
<evidence type="ECO:0000313" key="4">
    <source>
        <dbReference type="Proteomes" id="UP000095023"/>
    </source>
</evidence>
<feature type="compositionally biased region" description="Acidic residues" evidence="1">
    <location>
        <begin position="255"/>
        <end position="266"/>
    </location>
</feature>
<keyword evidence="4" id="KW-1185">Reference proteome</keyword>
<gene>
    <name evidence="3" type="ORF">CANCADRAFT_32064</name>
</gene>
<dbReference type="PANTHER" id="PTHR12419:SF7">
    <property type="entry name" value="OTU DOMAIN-CONTAINING PROTEIN 3"/>
    <property type="match status" value="1"/>
</dbReference>
<dbReference type="Pfam" id="PF02338">
    <property type="entry name" value="OTU"/>
    <property type="match status" value="1"/>
</dbReference>
<dbReference type="GO" id="GO:0004843">
    <property type="term" value="F:cysteine-type deubiquitinase activity"/>
    <property type="evidence" value="ECO:0007669"/>
    <property type="project" value="TreeGrafter"/>
</dbReference>